<dbReference type="EMBL" id="JACJLV010000005">
    <property type="protein sequence ID" value="MBM6825963.1"/>
    <property type="molecule type" value="Genomic_DNA"/>
</dbReference>
<sequence length="273" mass="30465">MRPMKKIALLHDLCGVGKAALTNMMPILSVMGIESCPIPTMLLSTHTGGYGTPAVARIPAEYIRNCADHFKNQGVEFDAIFIGYLGHMEAIDAVIYFVEQFPETRVILDPIMGDHGSYYQNFDETYAAALRRLLPYADIILPNLTECFLLTGRPYQITGDHRNVLTLCKELEAYGAKDMVITSVPKDDCQKGIVLYENQAFLYLGNGQVLSEYHGTGDAFDGMFLAKLLQGYTLLESVQASHAFVCACIQESEKYNYPEREGLLIEKTLRKLV</sequence>
<dbReference type="AlphaFoldDB" id="A0A938X2N0"/>
<dbReference type="GO" id="GO:0009228">
    <property type="term" value="P:thiamine biosynthetic process"/>
    <property type="evidence" value="ECO:0007669"/>
    <property type="project" value="UniProtKB-KW"/>
</dbReference>
<dbReference type="InterPro" id="IPR029056">
    <property type="entry name" value="Ribokinase-like"/>
</dbReference>
<evidence type="ECO:0000259" key="2">
    <source>
        <dbReference type="Pfam" id="PF08543"/>
    </source>
</evidence>
<dbReference type="Gene3D" id="3.40.1190.20">
    <property type="match status" value="1"/>
</dbReference>
<protein>
    <submittedName>
        <fullName evidence="3">Pyridoxamine kinase</fullName>
        <ecNumber evidence="3">2.7.1.35</ecNumber>
    </submittedName>
</protein>
<dbReference type="NCBIfam" id="NF005491">
    <property type="entry name" value="PRK07105.1"/>
    <property type="match status" value="1"/>
</dbReference>
<evidence type="ECO:0000313" key="4">
    <source>
        <dbReference type="Proteomes" id="UP000713880"/>
    </source>
</evidence>
<gene>
    <name evidence="3" type="ORF">H6A13_02435</name>
</gene>
<dbReference type="SUPFAM" id="SSF53613">
    <property type="entry name" value="Ribokinase-like"/>
    <property type="match status" value="1"/>
</dbReference>
<keyword evidence="1" id="KW-0784">Thiamine biosynthesis</keyword>
<dbReference type="Proteomes" id="UP000713880">
    <property type="component" value="Unassembled WGS sequence"/>
</dbReference>
<dbReference type="PANTHER" id="PTHR20858">
    <property type="entry name" value="PHOSPHOMETHYLPYRIMIDINE KINASE"/>
    <property type="match status" value="1"/>
</dbReference>
<dbReference type="Pfam" id="PF08543">
    <property type="entry name" value="Phos_pyr_kin"/>
    <property type="match status" value="1"/>
</dbReference>
<dbReference type="GO" id="GO:0008902">
    <property type="term" value="F:hydroxymethylpyrimidine kinase activity"/>
    <property type="evidence" value="ECO:0007669"/>
    <property type="project" value="TreeGrafter"/>
</dbReference>
<dbReference type="EC" id="2.7.1.35" evidence="3"/>
<reference evidence="3" key="2">
    <citation type="journal article" date="2021" name="Sci. Rep.">
        <title>The distribution of antibiotic resistance genes in chicken gut microbiota commensals.</title>
        <authorList>
            <person name="Juricova H."/>
            <person name="Matiasovicova J."/>
            <person name="Kubasova T."/>
            <person name="Cejkova D."/>
            <person name="Rychlik I."/>
        </authorList>
    </citation>
    <scope>NUCLEOTIDE SEQUENCE</scope>
    <source>
        <strain evidence="3">An420c</strain>
    </source>
</reference>
<keyword evidence="4" id="KW-1185">Reference proteome</keyword>
<dbReference type="GO" id="GO:0008478">
    <property type="term" value="F:pyridoxal kinase activity"/>
    <property type="evidence" value="ECO:0007669"/>
    <property type="project" value="UniProtKB-EC"/>
</dbReference>
<evidence type="ECO:0000256" key="1">
    <source>
        <dbReference type="ARBA" id="ARBA00022977"/>
    </source>
</evidence>
<reference evidence="3" key="1">
    <citation type="submission" date="2020-08" db="EMBL/GenBank/DDBJ databases">
        <authorList>
            <person name="Cejkova D."/>
            <person name="Kubasova T."/>
            <person name="Jahodarova E."/>
            <person name="Rychlik I."/>
        </authorList>
    </citation>
    <scope>NUCLEOTIDE SEQUENCE</scope>
    <source>
        <strain evidence="3">An420c</strain>
    </source>
</reference>
<accession>A0A938X2N0</accession>
<evidence type="ECO:0000313" key="3">
    <source>
        <dbReference type="EMBL" id="MBM6825963.1"/>
    </source>
</evidence>
<name>A0A938X2N0_9CLOT</name>
<dbReference type="GO" id="GO:0005829">
    <property type="term" value="C:cytosol"/>
    <property type="evidence" value="ECO:0007669"/>
    <property type="project" value="TreeGrafter"/>
</dbReference>
<dbReference type="PANTHER" id="PTHR20858:SF17">
    <property type="entry name" value="HYDROXYMETHYLPYRIMIDINE_PHOSPHOMETHYLPYRIMIDINE KINASE THI20-RELATED"/>
    <property type="match status" value="1"/>
</dbReference>
<keyword evidence="3" id="KW-0808">Transferase</keyword>
<organism evidence="3 4">
    <name type="scientific">Mordavella massiliensis</name>
    <dbReference type="NCBI Taxonomy" id="1871024"/>
    <lineage>
        <taxon>Bacteria</taxon>
        <taxon>Bacillati</taxon>
        <taxon>Bacillota</taxon>
        <taxon>Clostridia</taxon>
        <taxon>Eubacteriales</taxon>
        <taxon>Clostridiaceae</taxon>
        <taxon>Mordavella</taxon>
    </lineage>
</organism>
<feature type="domain" description="Pyridoxamine kinase/Phosphomethylpyrimidine kinase" evidence="2">
    <location>
        <begin position="37"/>
        <end position="255"/>
    </location>
</feature>
<dbReference type="InterPro" id="IPR013749">
    <property type="entry name" value="PM/HMP-P_kinase-1"/>
</dbReference>
<keyword evidence="3" id="KW-0418">Kinase</keyword>
<dbReference type="GO" id="GO:0008972">
    <property type="term" value="F:phosphomethylpyrimidine kinase activity"/>
    <property type="evidence" value="ECO:0007669"/>
    <property type="project" value="TreeGrafter"/>
</dbReference>
<proteinExistence type="predicted"/>
<dbReference type="RefSeq" id="WP_204908031.1">
    <property type="nucleotide sequence ID" value="NZ_JACJLV010000005.1"/>
</dbReference>
<comment type="caution">
    <text evidence="3">The sequence shown here is derived from an EMBL/GenBank/DDBJ whole genome shotgun (WGS) entry which is preliminary data.</text>
</comment>